<reference evidence="4" key="1">
    <citation type="submission" date="2016-10" db="EMBL/GenBank/DDBJ databases">
        <title>CRISPR-Cas defence system in Roseofilum reptotaenium: evidence of a bacteriophage-cyanobacterium arms race in the coral black band disease.</title>
        <authorList>
            <person name="Buerger P."/>
            <person name="Wood-Charlson E.M."/>
            <person name="Weynberg K.D."/>
            <person name="Willis B."/>
            <person name="Van Oppen M.J."/>
        </authorList>
    </citation>
    <scope>NUCLEOTIDE SEQUENCE [LARGE SCALE GENOMIC DNA]</scope>
    <source>
        <strain evidence="4">AO1-A</strain>
    </source>
</reference>
<dbReference type="Proteomes" id="UP000183940">
    <property type="component" value="Unassembled WGS sequence"/>
</dbReference>
<keyword evidence="2" id="KW-0325">Glycoprotein</keyword>
<dbReference type="InterPro" id="IPR000863">
    <property type="entry name" value="Sulfotransferase_dom"/>
</dbReference>
<feature type="domain" description="Sulfotransferase" evidence="3">
    <location>
        <begin position="5"/>
        <end position="210"/>
    </location>
</feature>
<evidence type="ECO:0000256" key="2">
    <source>
        <dbReference type="ARBA" id="ARBA00023180"/>
    </source>
</evidence>
<name>A0A1L9QY65_9CYAN</name>
<accession>A0A1L9QY65</accession>
<dbReference type="AlphaFoldDB" id="A0A1L9QY65"/>
<evidence type="ECO:0000259" key="3">
    <source>
        <dbReference type="Pfam" id="PF00685"/>
    </source>
</evidence>
<dbReference type="GO" id="GO:0008146">
    <property type="term" value="F:sulfotransferase activity"/>
    <property type="evidence" value="ECO:0007669"/>
    <property type="project" value="InterPro"/>
</dbReference>
<dbReference type="Pfam" id="PF00685">
    <property type="entry name" value="Sulfotransfer_1"/>
    <property type="match status" value="1"/>
</dbReference>
<evidence type="ECO:0000313" key="5">
    <source>
        <dbReference type="Proteomes" id="UP000183940"/>
    </source>
</evidence>
<keyword evidence="1" id="KW-0808">Transferase</keyword>
<dbReference type="Gene3D" id="3.40.50.300">
    <property type="entry name" value="P-loop containing nucleotide triphosphate hydrolases"/>
    <property type="match status" value="1"/>
</dbReference>
<gene>
    <name evidence="4" type="ORF">BI308_01080</name>
</gene>
<evidence type="ECO:0000256" key="1">
    <source>
        <dbReference type="ARBA" id="ARBA00022679"/>
    </source>
</evidence>
<dbReference type="EMBL" id="MLAW01000001">
    <property type="protein sequence ID" value="OJJ27589.1"/>
    <property type="molecule type" value="Genomic_DNA"/>
</dbReference>
<dbReference type="InterPro" id="IPR027417">
    <property type="entry name" value="P-loop_NTPase"/>
</dbReference>
<sequence length="305" mass="36076">MTLPNFILLGAAKSGTSSVWNYLKQHPQVFMSNPKEPNFFVFEGMKLPPFIGPEPPEILCKRLYQNTITDWQSYQQLFDRVSGESAIGEASVRYLYFPQAPEKIKNYLPDVKMIVMLRNPVDRLYSHYVMNLRHLLEPLSLEDALAQEKERINNRWGWDWHYTQVGMYSEQIKRYLDYFPPEQLKIIVYDDFRQDPLGTMKEVYQYLGVDDTFVPNVEGRKNQGYWPKNKLVHQFLYTSNSLKSFLEKWLPRSLSQKLIKNLKQWNSAPIPALSMELRQSLNEVFRSDIINLKEILHREIAWLDS</sequence>
<dbReference type="STRING" id="1925591.BI308_01080"/>
<dbReference type="PANTHER" id="PTHR10605">
    <property type="entry name" value="HEPARAN SULFATE SULFOTRANSFERASE"/>
    <property type="match status" value="1"/>
</dbReference>
<dbReference type="InterPro" id="IPR037359">
    <property type="entry name" value="NST/OST"/>
</dbReference>
<protein>
    <recommendedName>
        <fullName evidence="3">Sulfotransferase domain-containing protein</fullName>
    </recommendedName>
</protein>
<dbReference type="PANTHER" id="PTHR10605:SF56">
    <property type="entry name" value="BIFUNCTIONAL HEPARAN SULFATE N-DEACETYLASE_N-SULFOTRANSFERASE"/>
    <property type="match status" value="1"/>
</dbReference>
<proteinExistence type="predicted"/>
<evidence type="ECO:0000313" key="4">
    <source>
        <dbReference type="EMBL" id="OJJ27589.1"/>
    </source>
</evidence>
<dbReference type="SUPFAM" id="SSF52540">
    <property type="entry name" value="P-loop containing nucleoside triphosphate hydrolases"/>
    <property type="match status" value="1"/>
</dbReference>
<keyword evidence="5" id="KW-1185">Reference proteome</keyword>
<comment type="caution">
    <text evidence="4">The sequence shown here is derived from an EMBL/GenBank/DDBJ whole genome shotgun (WGS) entry which is preliminary data.</text>
</comment>
<organism evidence="4 5">
    <name type="scientific">Roseofilum reptotaenium AO1-A</name>
    <dbReference type="NCBI Taxonomy" id="1925591"/>
    <lineage>
        <taxon>Bacteria</taxon>
        <taxon>Bacillati</taxon>
        <taxon>Cyanobacteriota</taxon>
        <taxon>Cyanophyceae</taxon>
        <taxon>Desertifilales</taxon>
        <taxon>Desertifilaceae</taxon>
        <taxon>Roseofilum</taxon>
    </lineage>
</organism>